<evidence type="ECO:0000313" key="5">
    <source>
        <dbReference type="Proteomes" id="UP000787472"/>
    </source>
</evidence>
<feature type="compositionally biased region" description="Basic and acidic residues" evidence="1">
    <location>
        <begin position="505"/>
        <end position="514"/>
    </location>
</feature>
<name>A0A9E5JXT6_9GAMM</name>
<evidence type="ECO:0000256" key="2">
    <source>
        <dbReference type="SAM" id="Phobius"/>
    </source>
</evidence>
<evidence type="ECO:0000313" key="4">
    <source>
        <dbReference type="EMBL" id="NHO66525.1"/>
    </source>
</evidence>
<dbReference type="RefSeq" id="WP_167187532.1">
    <property type="nucleotide sequence ID" value="NZ_JAAONZ010000010.1"/>
</dbReference>
<proteinExistence type="predicted"/>
<dbReference type="AlphaFoldDB" id="A0A9E5JXT6"/>
<dbReference type="Proteomes" id="UP000787472">
    <property type="component" value="Unassembled WGS sequence"/>
</dbReference>
<dbReference type="InterPro" id="IPR025738">
    <property type="entry name" value="BatD"/>
</dbReference>
<evidence type="ECO:0000256" key="1">
    <source>
        <dbReference type="SAM" id="MobiDB-lite"/>
    </source>
</evidence>
<feature type="signal peptide" evidence="3">
    <location>
        <begin position="1"/>
        <end position="31"/>
    </location>
</feature>
<feature type="region of interest" description="Disordered" evidence="1">
    <location>
        <begin position="505"/>
        <end position="524"/>
    </location>
</feature>
<feature type="chain" id="PRO_5038499835" evidence="3">
    <location>
        <begin position="32"/>
        <end position="540"/>
    </location>
</feature>
<feature type="transmembrane region" description="Helical" evidence="2">
    <location>
        <begin position="370"/>
        <end position="390"/>
    </location>
</feature>
<evidence type="ECO:0000256" key="3">
    <source>
        <dbReference type="SAM" id="SignalP"/>
    </source>
</evidence>
<accession>A0A9E5JXT6</accession>
<keyword evidence="2" id="KW-0812">Transmembrane</keyword>
<keyword evidence="2" id="KW-0472">Membrane</keyword>
<gene>
    <name evidence="4" type="ORF">G8770_13330</name>
</gene>
<dbReference type="PANTHER" id="PTHR40940">
    <property type="entry name" value="PROTEIN BATD-RELATED"/>
    <property type="match status" value="1"/>
</dbReference>
<dbReference type="PANTHER" id="PTHR40940:SF1">
    <property type="entry name" value="PROTEIN BATD"/>
    <property type="match status" value="1"/>
</dbReference>
<keyword evidence="2" id="KW-1133">Transmembrane helix</keyword>
<sequence>MFRLGNRSRLGAVLLVCGVSALLVAVAPVRAQTVPSWSSQQAGNSQQTVSPQRQSALQEPQQTPQAQRSTAPKVLIRTQLLDRHGQLINPVGIEGVASKKKTPARDSLPVVGERVTLVIEVLTPTWFTQSPRFEHLTMADAIAVTKSHFVNNISERIDGITYAGLRREFAIFPKRAGQFVIPALKVATKTMDEHQQSTSLQLRSKPMLLLVENLPVGPAEGSAAPVSLVAESVRMEQRFTASLDSLQVGDVVQRQIVVWAESTLGMLIPLLTWPEVDGVKQQSLNATVDDDNARGAFTGSRRETRMYTLQQAGEVTLPAISLPWWDGRAWQLATAPASTVTVSAATAGGADGVPDNRVLAAGKSSSATKYFGGLLALLLIALMLLALGYVRFQRSRSSARGHTAADPDNLLLRWWRQRCQSEPAHYRRLRRAIRRGHHDDIVRCYYGWQKKLPLAVVARHRPPDFETHWAEVYRRAAAQEPLTAQQQAALLSGVSAMHRACHRHGVEKNHDSGKPGEAALRSSDPESLCRLKELVTLNPR</sequence>
<protein>
    <submittedName>
        <fullName evidence="4">Protein BatD</fullName>
    </submittedName>
</protein>
<reference evidence="4" key="1">
    <citation type="submission" date="2020-03" db="EMBL/GenBank/DDBJ databases">
        <authorList>
            <person name="Guo F."/>
        </authorList>
    </citation>
    <scope>NUCLEOTIDE SEQUENCE</scope>
    <source>
        <strain evidence="4">JCM 30134</strain>
    </source>
</reference>
<keyword evidence="5" id="KW-1185">Reference proteome</keyword>
<comment type="caution">
    <text evidence="4">The sequence shown here is derived from an EMBL/GenBank/DDBJ whole genome shotgun (WGS) entry which is preliminary data.</text>
</comment>
<dbReference type="EMBL" id="JAAONZ010000010">
    <property type="protein sequence ID" value="NHO66525.1"/>
    <property type="molecule type" value="Genomic_DNA"/>
</dbReference>
<feature type="region of interest" description="Disordered" evidence="1">
    <location>
        <begin position="35"/>
        <end position="70"/>
    </location>
</feature>
<organism evidence="4 5">
    <name type="scientific">Pseudomaricurvus hydrocarbonicus</name>
    <dbReference type="NCBI Taxonomy" id="1470433"/>
    <lineage>
        <taxon>Bacteria</taxon>
        <taxon>Pseudomonadati</taxon>
        <taxon>Pseudomonadota</taxon>
        <taxon>Gammaproteobacteria</taxon>
        <taxon>Cellvibrionales</taxon>
        <taxon>Cellvibrionaceae</taxon>
        <taxon>Pseudomaricurvus</taxon>
    </lineage>
</organism>
<keyword evidence="3" id="KW-0732">Signal</keyword>